<comment type="caution">
    <text evidence="2">The sequence shown here is derived from an EMBL/GenBank/DDBJ whole genome shotgun (WGS) entry which is preliminary data.</text>
</comment>
<dbReference type="Proteomes" id="UP001230253">
    <property type="component" value="Unassembled WGS sequence"/>
</dbReference>
<proteinExistence type="predicted"/>
<reference evidence="2 3" key="1">
    <citation type="submission" date="2023-07" db="EMBL/GenBank/DDBJ databases">
        <title>Genomic Encyclopedia of Type Strains, Phase IV (KMG-IV): sequencing the most valuable type-strain genomes for metagenomic binning, comparative biology and taxonomic classification.</title>
        <authorList>
            <person name="Goeker M."/>
        </authorList>
    </citation>
    <scope>NUCLEOTIDE SEQUENCE [LARGE SCALE GENOMIC DNA]</scope>
    <source>
        <strain evidence="2 3">DSM 11549</strain>
    </source>
</reference>
<evidence type="ECO:0000313" key="2">
    <source>
        <dbReference type="EMBL" id="MDQ0325790.1"/>
    </source>
</evidence>
<dbReference type="SUPFAM" id="SSF53335">
    <property type="entry name" value="S-adenosyl-L-methionine-dependent methyltransferases"/>
    <property type="match status" value="1"/>
</dbReference>
<sequence length="238" mass="26169">MSGLALRQIEPEILDQLPETDPRAVASRRDLKRVNAIMAQARITASLLRANLVKPPRRILEIGAGDGTFMLKVAERLAPDWRDIELVLVDRLHLVSDTSFAAFGALGWKVRTVQADVFAYVDENADQCFDAVTANLFLHHFNDGELCRLFAGLSQIAPVFVATEPLRGSLPLLSAGMLWAIGANDVTRHDAAVSVRAGFAGEELSALWPQEPPFELQERRRGLFTQTFVARRGEAPGA</sequence>
<dbReference type="CDD" id="cd02440">
    <property type="entry name" value="AdoMet_MTases"/>
    <property type="match status" value="1"/>
</dbReference>
<organism evidence="2 3">
    <name type="scientific">Rhodopseudomonas julia</name>
    <dbReference type="NCBI Taxonomy" id="200617"/>
    <lineage>
        <taxon>Bacteria</taxon>
        <taxon>Pseudomonadati</taxon>
        <taxon>Pseudomonadota</taxon>
        <taxon>Alphaproteobacteria</taxon>
        <taxon>Hyphomicrobiales</taxon>
        <taxon>Nitrobacteraceae</taxon>
        <taxon>Rhodopseudomonas</taxon>
    </lineage>
</organism>
<dbReference type="InterPro" id="IPR029063">
    <property type="entry name" value="SAM-dependent_MTases_sf"/>
</dbReference>
<name>A0ABU0C815_9BRAD</name>
<keyword evidence="3" id="KW-1185">Reference proteome</keyword>
<accession>A0ABU0C815</accession>
<protein>
    <recommendedName>
        <fullName evidence="1">Methyltransferase domain-containing protein</fullName>
    </recommendedName>
</protein>
<dbReference type="EMBL" id="JAUSUK010000001">
    <property type="protein sequence ID" value="MDQ0325790.1"/>
    <property type="molecule type" value="Genomic_DNA"/>
</dbReference>
<dbReference type="Gene3D" id="3.40.50.150">
    <property type="entry name" value="Vaccinia Virus protein VP39"/>
    <property type="match status" value="1"/>
</dbReference>
<dbReference type="InterPro" id="IPR041698">
    <property type="entry name" value="Methyltransf_25"/>
</dbReference>
<evidence type="ECO:0000259" key="1">
    <source>
        <dbReference type="Pfam" id="PF13649"/>
    </source>
</evidence>
<feature type="domain" description="Methyltransferase" evidence="1">
    <location>
        <begin position="59"/>
        <end position="154"/>
    </location>
</feature>
<dbReference type="RefSeq" id="WP_307153950.1">
    <property type="nucleotide sequence ID" value="NZ_JAUSUK010000001.1"/>
</dbReference>
<gene>
    <name evidence="2" type="ORF">J2R99_001639</name>
</gene>
<evidence type="ECO:0000313" key="3">
    <source>
        <dbReference type="Proteomes" id="UP001230253"/>
    </source>
</evidence>
<dbReference type="Pfam" id="PF13649">
    <property type="entry name" value="Methyltransf_25"/>
    <property type="match status" value="1"/>
</dbReference>